<reference evidence="1" key="1">
    <citation type="submission" date="2022-08" db="EMBL/GenBank/DDBJ databases">
        <title>Genome Sequence of Lecanicillium fungicola.</title>
        <authorList>
            <person name="Buettner E."/>
        </authorList>
    </citation>
    <scope>NUCLEOTIDE SEQUENCE</scope>
    <source>
        <strain evidence="1">Babe33</strain>
    </source>
</reference>
<comment type="caution">
    <text evidence="1">The sequence shown here is derived from an EMBL/GenBank/DDBJ whole genome shotgun (WGS) entry which is preliminary data.</text>
</comment>
<dbReference type="EMBL" id="JANJQO010000145">
    <property type="protein sequence ID" value="KAJ2981220.1"/>
    <property type="molecule type" value="Genomic_DNA"/>
</dbReference>
<gene>
    <name evidence="1" type="ORF">NQ176_g2165</name>
</gene>
<dbReference type="Proteomes" id="UP001143910">
    <property type="component" value="Unassembled WGS sequence"/>
</dbReference>
<protein>
    <submittedName>
        <fullName evidence="1">Uncharacterized protein</fullName>
    </submittedName>
</protein>
<evidence type="ECO:0000313" key="1">
    <source>
        <dbReference type="EMBL" id="KAJ2981220.1"/>
    </source>
</evidence>
<keyword evidence="2" id="KW-1185">Reference proteome</keyword>
<proteinExistence type="predicted"/>
<evidence type="ECO:0000313" key="2">
    <source>
        <dbReference type="Proteomes" id="UP001143910"/>
    </source>
</evidence>
<organism evidence="1 2">
    <name type="scientific">Zarea fungicola</name>
    <dbReference type="NCBI Taxonomy" id="93591"/>
    <lineage>
        <taxon>Eukaryota</taxon>
        <taxon>Fungi</taxon>
        <taxon>Dikarya</taxon>
        <taxon>Ascomycota</taxon>
        <taxon>Pezizomycotina</taxon>
        <taxon>Sordariomycetes</taxon>
        <taxon>Hypocreomycetidae</taxon>
        <taxon>Hypocreales</taxon>
        <taxon>Cordycipitaceae</taxon>
        <taxon>Zarea</taxon>
    </lineage>
</organism>
<name>A0ACC1NQM8_9HYPO</name>
<accession>A0ACC1NQM8</accession>
<sequence>MKRLLISALVFCTAAANIQDTIDLGYSKYKGVSLTNGITQWQGIRYAAPPIGNLRFAPPQDPEYVAAVQTADTKQKYCLETGAPVSSSATSEDCLFLNVQTPSNATSTSKLPVYLFIQGGGFNKNSNPNINASGLIAASGYGIVVVDLNYRVGPYGFLSDGDKVTPNIGLLDQRKVFKWVQDHISKFGGDPGHVVLGGISAGAESIALHLTANHATDEGFFHAAAAESPSFATTLTVSEAQYLYRNFATRLGCAGADSLACMRNKTTAELQAQNFNIPYPMASNPPNYLWTPIIDGTIVPDYQYKLFQSGKFIKVPTIYGDDANGGTIFTPKNTTTLAQSNQYILDSYPFLTLDQFDDINEMYPNPNKTCPSIGCYWRQVSNVYQEVRYTCPALYITESQTRFGVNNSYAYLWNVEDPAQVAQGLGVPHTVEFNALLGSDYAKAPPDSYKPGQVNGGITPLMQHYWLNFIKTYSPNGRNSCNSKEVRWLPWYKSQGRLIFQTGATAEMVKLDDGLRKRCDFWFEHGVSMRL</sequence>